<dbReference type="SMART" id="SM00290">
    <property type="entry name" value="ZnF_UBP"/>
    <property type="match status" value="1"/>
</dbReference>
<comment type="caution">
    <text evidence="14">The sequence shown here is derived from an EMBL/GenBank/DDBJ whole genome shotgun (WGS) entry which is preliminary data.</text>
</comment>
<dbReference type="SMART" id="SM00165">
    <property type="entry name" value="UBA"/>
    <property type="match status" value="1"/>
</dbReference>
<dbReference type="SUPFAM" id="SSF54001">
    <property type="entry name" value="Cysteine proteinases"/>
    <property type="match status" value="1"/>
</dbReference>
<evidence type="ECO:0000259" key="11">
    <source>
        <dbReference type="PROSITE" id="PS50030"/>
    </source>
</evidence>
<dbReference type="PROSITE" id="PS50235">
    <property type="entry name" value="USP_3"/>
    <property type="match status" value="1"/>
</dbReference>
<dbReference type="PANTHER" id="PTHR24006:SF664">
    <property type="entry name" value="UBIQUITIN CARBOXYL-TERMINAL HYDROLASE"/>
    <property type="match status" value="1"/>
</dbReference>
<keyword evidence="14" id="KW-0378">Hydrolase</keyword>
<dbReference type="GO" id="GO:0008270">
    <property type="term" value="F:zinc ion binding"/>
    <property type="evidence" value="ECO:0007669"/>
    <property type="project" value="UniProtKB-KW"/>
</dbReference>
<evidence type="ECO:0000256" key="5">
    <source>
        <dbReference type="ARBA" id="ARBA00022723"/>
    </source>
</evidence>
<protein>
    <recommendedName>
        <fullName evidence="3">ubiquitinyl hydrolase 1</fullName>
        <ecNumber evidence="3">3.4.19.12</ecNumber>
    </recommendedName>
</protein>
<dbReference type="PROSITE" id="PS50030">
    <property type="entry name" value="UBA"/>
    <property type="match status" value="1"/>
</dbReference>
<reference evidence="14" key="1">
    <citation type="submission" date="2022-01" db="EMBL/GenBank/DDBJ databases">
        <title>Genome Sequence Resource for Two Populations of Ditylenchus destructor, the Migratory Endoparasitic Phytonematode.</title>
        <authorList>
            <person name="Zhang H."/>
            <person name="Lin R."/>
            <person name="Xie B."/>
        </authorList>
    </citation>
    <scope>NUCLEOTIDE SEQUENCE</scope>
    <source>
        <strain evidence="14">BazhouSP</strain>
    </source>
</reference>
<evidence type="ECO:0000256" key="7">
    <source>
        <dbReference type="ARBA" id="ARBA00022807"/>
    </source>
</evidence>
<evidence type="ECO:0000256" key="1">
    <source>
        <dbReference type="ARBA" id="ARBA00000707"/>
    </source>
</evidence>
<sequence length="1107" mass="124398">MENNSQSDNGQSQEIEPVVCKKARPMDNGNSMIAIADIENIVQSEGPALTAPQENQKVYKDECVYCYRTPFFPGGLYVCLKKFVALCPHHIGHYAEKHPESRLYLAMKYELQEKDEKKEVVRKHALVAYPNIDAECDIDGGKIPEPLLSVLQAVIDHKSAHIQQNTEQGLDWDGTEVYESDLVNNLIQLDVQKSIPEGGWVCEQEGCDIRQNLWLNLSDAVVMCGRYSHGSKYEGRAHAEAHSRETGFPLVVRVATIENEVGECFQYVSQISQSGDMASGNPENPGFGHVTDPPSRLRSGRMIPQSLPLDETRRLVPVSGFPNQPIRRYGFRKSGKSRIWPRHRSTVAPPFWAYDTSIASSRRDKTIGTGFRFPKSANPEIWLPEIRKIPDLATSQIHRRASVLGVSQISQSGDMASGNPENPGFGHVTDPPSRLRSGRMIPQSLPLDETRRLVPVSGFPNQPIRRYGFRKSGKSRIWPRHRSTVAPLFWAYDTSIASSRRDKTIGTGFRFPKSANPEIWLPEIRKIPDLATSQIHRRASVLGVSQISQSGDMASGNPENPGFGHVTDPPSRLRSGRMIPQSLPLDETRRLVPVSRISQSGDMASGNPENPGFAQVTDHPSRLHSGRCAKRRGCTLTAKKKQDRTRRFEADLETQQYVNDRYVKNPHLKKQLAHFGLDINKFEKTEEHRDVLNMEYNQTEFFAIQEQGTELQAVYGPGFTGLINLGSSCYINSLIQVLGTVPDFMQYCANQSKEAFKLLDPVQSFDDFTFQLVKLMCCLNSTDYSQTASELNGIKPVQFRRVAGKDHPEFSTTKQQDVEQYARHIFEKIDAVVLKVDENPVNALRFIFRTRFQDVASQHVRYREHRDCILPVTIPIDFAEQSATDAERKDINLEQCLMATFADGFIDGYESPITHERKGALETIRMGSFPDYLLVQLKRFTYTNEGTQQKMMVDVNNVDEIDLSAYLSHGLQPGEQPLPGEQTSVDDNLVAQVMEMGFDLNAAKQAVCKTKNAGAEVAVNWLMDHLDEIQPEAAPGAAEPSQLPVREGNGSYELQAFISHIGSKPDSGHYVAHIKKGDSWYIFNDEKVAVSQNPPKAMGYIYLYKRK</sequence>
<dbReference type="PROSITE" id="PS00972">
    <property type="entry name" value="USP_1"/>
    <property type="match status" value="1"/>
</dbReference>
<evidence type="ECO:0000256" key="6">
    <source>
        <dbReference type="ARBA" id="ARBA00022771"/>
    </source>
</evidence>
<dbReference type="Pfam" id="PF00443">
    <property type="entry name" value="UCH"/>
    <property type="match status" value="1"/>
</dbReference>
<dbReference type="EC" id="3.4.19.12" evidence="3"/>
<dbReference type="AlphaFoldDB" id="A0AAD4N0U3"/>
<evidence type="ECO:0000256" key="8">
    <source>
        <dbReference type="ARBA" id="ARBA00022833"/>
    </source>
</evidence>
<keyword evidence="5" id="KW-0479">Metal-binding</keyword>
<organism evidence="14 15">
    <name type="scientific">Ditylenchus destructor</name>
    <dbReference type="NCBI Taxonomy" id="166010"/>
    <lineage>
        <taxon>Eukaryota</taxon>
        <taxon>Metazoa</taxon>
        <taxon>Ecdysozoa</taxon>
        <taxon>Nematoda</taxon>
        <taxon>Chromadorea</taxon>
        <taxon>Rhabditida</taxon>
        <taxon>Tylenchina</taxon>
        <taxon>Tylenchomorpha</taxon>
        <taxon>Sphaerularioidea</taxon>
        <taxon>Anguinidae</taxon>
        <taxon>Anguininae</taxon>
        <taxon>Ditylenchus</taxon>
    </lineage>
</organism>
<evidence type="ECO:0000256" key="9">
    <source>
        <dbReference type="PROSITE-ProRule" id="PRU00502"/>
    </source>
</evidence>
<evidence type="ECO:0000313" key="14">
    <source>
        <dbReference type="EMBL" id="KAI1713908.1"/>
    </source>
</evidence>
<keyword evidence="8" id="KW-0862">Zinc</keyword>
<dbReference type="Gene3D" id="1.10.8.10">
    <property type="entry name" value="DNA helicase RuvA subunit, C-terminal domain"/>
    <property type="match status" value="1"/>
</dbReference>
<dbReference type="InterPro" id="IPR015940">
    <property type="entry name" value="UBA"/>
</dbReference>
<dbReference type="EMBL" id="JAKKPZ010000014">
    <property type="protein sequence ID" value="KAI1713908.1"/>
    <property type="molecule type" value="Genomic_DNA"/>
</dbReference>
<dbReference type="InterPro" id="IPR001607">
    <property type="entry name" value="Znf_UBP"/>
</dbReference>
<keyword evidence="7" id="KW-0788">Thiol protease</keyword>
<evidence type="ECO:0000256" key="10">
    <source>
        <dbReference type="SAM" id="MobiDB-lite"/>
    </source>
</evidence>
<dbReference type="Gene3D" id="3.30.40.10">
    <property type="entry name" value="Zinc/RING finger domain, C3HC4 (zinc finger)"/>
    <property type="match status" value="2"/>
</dbReference>
<dbReference type="InterPro" id="IPR018200">
    <property type="entry name" value="USP_CS"/>
</dbReference>
<dbReference type="InterPro" id="IPR013083">
    <property type="entry name" value="Znf_RING/FYVE/PHD"/>
</dbReference>
<dbReference type="PANTHER" id="PTHR24006">
    <property type="entry name" value="UBIQUITIN CARBOXYL-TERMINAL HYDROLASE"/>
    <property type="match status" value="1"/>
</dbReference>
<dbReference type="PROSITE" id="PS00973">
    <property type="entry name" value="USP_2"/>
    <property type="match status" value="1"/>
</dbReference>
<dbReference type="SUPFAM" id="SSF57850">
    <property type="entry name" value="RING/U-box"/>
    <property type="match status" value="1"/>
</dbReference>
<feature type="domain" description="UBP-type" evidence="13">
    <location>
        <begin position="178"/>
        <end position="289"/>
    </location>
</feature>
<dbReference type="InterPro" id="IPR041432">
    <property type="entry name" value="UBP13_Znf-UBP_var"/>
</dbReference>
<evidence type="ECO:0000256" key="2">
    <source>
        <dbReference type="ARBA" id="ARBA00009085"/>
    </source>
</evidence>
<dbReference type="CDD" id="cd14294">
    <property type="entry name" value="UBA1_UBP5_like"/>
    <property type="match status" value="1"/>
</dbReference>
<gene>
    <name evidence="14" type="ORF">DdX_08791</name>
</gene>
<evidence type="ECO:0000256" key="3">
    <source>
        <dbReference type="ARBA" id="ARBA00012759"/>
    </source>
</evidence>
<dbReference type="Proteomes" id="UP001201812">
    <property type="component" value="Unassembled WGS sequence"/>
</dbReference>
<dbReference type="InterPro" id="IPR038765">
    <property type="entry name" value="Papain-like_cys_pep_sf"/>
</dbReference>
<dbReference type="Pfam" id="PF17807">
    <property type="entry name" value="zf-UBP_var"/>
    <property type="match status" value="1"/>
</dbReference>
<feature type="region of interest" description="Disordered" evidence="10">
    <location>
        <begin position="276"/>
        <end position="300"/>
    </location>
</feature>
<comment type="similarity">
    <text evidence="2">Belongs to the peptidase C19 family.</text>
</comment>
<accession>A0AAD4N0U3</accession>
<evidence type="ECO:0000259" key="12">
    <source>
        <dbReference type="PROSITE" id="PS50235"/>
    </source>
</evidence>
<dbReference type="GO" id="GO:0005829">
    <property type="term" value="C:cytosol"/>
    <property type="evidence" value="ECO:0007669"/>
    <property type="project" value="TreeGrafter"/>
</dbReference>
<proteinExistence type="inferred from homology"/>
<dbReference type="InterPro" id="IPR028889">
    <property type="entry name" value="USP"/>
</dbReference>
<dbReference type="PROSITE" id="PS50271">
    <property type="entry name" value="ZF_UBP"/>
    <property type="match status" value="1"/>
</dbReference>
<evidence type="ECO:0000259" key="13">
    <source>
        <dbReference type="PROSITE" id="PS50271"/>
    </source>
</evidence>
<dbReference type="Pfam" id="PF00627">
    <property type="entry name" value="UBA"/>
    <property type="match status" value="1"/>
</dbReference>
<dbReference type="GO" id="GO:0006508">
    <property type="term" value="P:proteolysis"/>
    <property type="evidence" value="ECO:0007669"/>
    <property type="project" value="UniProtKB-KW"/>
</dbReference>
<comment type="catalytic activity">
    <reaction evidence="1">
        <text>Thiol-dependent hydrolysis of ester, thioester, amide, peptide and isopeptide bonds formed by the C-terminal Gly of ubiquitin (a 76-residue protein attached to proteins as an intracellular targeting signal).</text>
        <dbReference type="EC" id="3.4.19.12"/>
    </reaction>
</comment>
<evidence type="ECO:0000313" key="15">
    <source>
        <dbReference type="Proteomes" id="UP001201812"/>
    </source>
</evidence>
<feature type="domain" description="USP" evidence="12">
    <location>
        <begin position="720"/>
        <end position="1107"/>
    </location>
</feature>
<dbReference type="GO" id="GO:0004843">
    <property type="term" value="F:cysteine-type deubiquitinase activity"/>
    <property type="evidence" value="ECO:0007669"/>
    <property type="project" value="UniProtKB-EC"/>
</dbReference>
<dbReference type="GO" id="GO:0016579">
    <property type="term" value="P:protein deubiquitination"/>
    <property type="evidence" value="ECO:0007669"/>
    <property type="project" value="InterPro"/>
</dbReference>
<dbReference type="Pfam" id="PF02148">
    <property type="entry name" value="zf-UBP"/>
    <property type="match status" value="1"/>
</dbReference>
<dbReference type="GO" id="GO:0005634">
    <property type="term" value="C:nucleus"/>
    <property type="evidence" value="ECO:0007669"/>
    <property type="project" value="TreeGrafter"/>
</dbReference>
<keyword evidence="15" id="KW-1185">Reference proteome</keyword>
<dbReference type="InterPro" id="IPR001394">
    <property type="entry name" value="Peptidase_C19_UCH"/>
</dbReference>
<keyword evidence="4" id="KW-0645">Protease</keyword>
<keyword evidence="6 9" id="KW-0863">Zinc-finger</keyword>
<dbReference type="InterPro" id="IPR050164">
    <property type="entry name" value="Peptidase_C19"/>
</dbReference>
<dbReference type="Gene3D" id="3.90.70.10">
    <property type="entry name" value="Cysteine proteinases"/>
    <property type="match status" value="1"/>
</dbReference>
<evidence type="ECO:0000256" key="4">
    <source>
        <dbReference type="ARBA" id="ARBA00022670"/>
    </source>
</evidence>
<name>A0AAD4N0U3_9BILA</name>
<feature type="domain" description="UBA" evidence="11">
    <location>
        <begin position="984"/>
        <end position="1025"/>
    </location>
</feature>